<comment type="caution">
    <text evidence="1">The sequence shown here is derived from an EMBL/GenBank/DDBJ whole genome shotgun (WGS) entry which is preliminary data.</text>
</comment>
<name>A0ACA9L940_9GLOM</name>
<dbReference type="Proteomes" id="UP000789920">
    <property type="component" value="Unassembled WGS sequence"/>
</dbReference>
<feature type="non-terminal residue" evidence="1">
    <location>
        <position position="135"/>
    </location>
</feature>
<gene>
    <name evidence="1" type="ORF">RPERSI_LOCUS2555</name>
</gene>
<reference evidence="1" key="1">
    <citation type="submission" date="2021-06" db="EMBL/GenBank/DDBJ databases">
        <authorList>
            <person name="Kallberg Y."/>
            <person name="Tangrot J."/>
            <person name="Rosling A."/>
        </authorList>
    </citation>
    <scope>NUCLEOTIDE SEQUENCE</scope>
    <source>
        <strain evidence="1">MA461A</strain>
    </source>
</reference>
<protein>
    <submittedName>
        <fullName evidence="1">35878_t:CDS:1</fullName>
    </submittedName>
</protein>
<sequence length="135" mass="16072">MQKRNICLEKEKNPNIKNINLADCYNIRKSTITDILKEKRVIVNYYDHLAAYEYIHIEDGKLESGLTDNKILEVIENKNKEEEENHSEPVEQLEKVSSRETEISLKKILRFLYEQEPEFGEVKGEIRILNKLHKW</sequence>
<evidence type="ECO:0000313" key="2">
    <source>
        <dbReference type="Proteomes" id="UP000789920"/>
    </source>
</evidence>
<dbReference type="EMBL" id="CAJVQC010002820">
    <property type="protein sequence ID" value="CAG8517748.1"/>
    <property type="molecule type" value="Genomic_DNA"/>
</dbReference>
<accession>A0ACA9L940</accession>
<evidence type="ECO:0000313" key="1">
    <source>
        <dbReference type="EMBL" id="CAG8517748.1"/>
    </source>
</evidence>
<organism evidence="1 2">
    <name type="scientific">Racocetra persica</name>
    <dbReference type="NCBI Taxonomy" id="160502"/>
    <lineage>
        <taxon>Eukaryota</taxon>
        <taxon>Fungi</taxon>
        <taxon>Fungi incertae sedis</taxon>
        <taxon>Mucoromycota</taxon>
        <taxon>Glomeromycotina</taxon>
        <taxon>Glomeromycetes</taxon>
        <taxon>Diversisporales</taxon>
        <taxon>Gigasporaceae</taxon>
        <taxon>Racocetra</taxon>
    </lineage>
</organism>
<proteinExistence type="predicted"/>
<keyword evidence="2" id="KW-1185">Reference proteome</keyword>